<proteinExistence type="inferred from homology"/>
<evidence type="ECO:0000259" key="7">
    <source>
        <dbReference type="PROSITE" id="PS51387"/>
    </source>
</evidence>
<dbReference type="AlphaFoldDB" id="A0A9P9AFH4"/>
<keyword evidence="3" id="KW-0285">Flavoprotein</keyword>
<evidence type="ECO:0000256" key="1">
    <source>
        <dbReference type="ARBA" id="ARBA00001974"/>
    </source>
</evidence>
<keyword evidence="6" id="KW-0732">Signal</keyword>
<gene>
    <name evidence="8" type="ORF">B0T10DRAFT_610921</name>
</gene>
<dbReference type="OrthoDB" id="415825at2759"/>
<dbReference type="Proteomes" id="UP000777438">
    <property type="component" value="Unassembled WGS sequence"/>
</dbReference>
<dbReference type="GO" id="GO:0071949">
    <property type="term" value="F:FAD binding"/>
    <property type="evidence" value="ECO:0007669"/>
    <property type="project" value="InterPro"/>
</dbReference>
<dbReference type="GO" id="GO:0016491">
    <property type="term" value="F:oxidoreductase activity"/>
    <property type="evidence" value="ECO:0007669"/>
    <property type="project" value="UniProtKB-KW"/>
</dbReference>
<dbReference type="Gene3D" id="3.30.465.10">
    <property type="match status" value="1"/>
</dbReference>
<feature type="signal peptide" evidence="6">
    <location>
        <begin position="1"/>
        <end position="21"/>
    </location>
</feature>
<keyword evidence="5" id="KW-0560">Oxidoreductase</keyword>
<feature type="chain" id="PRO_5040187018" description="FAD-binding PCMH-type domain-containing protein" evidence="6">
    <location>
        <begin position="22"/>
        <end position="492"/>
    </location>
</feature>
<feature type="domain" description="FAD-binding PCMH-type" evidence="7">
    <location>
        <begin position="59"/>
        <end position="231"/>
    </location>
</feature>
<evidence type="ECO:0000256" key="3">
    <source>
        <dbReference type="ARBA" id="ARBA00022630"/>
    </source>
</evidence>
<keyword evidence="4" id="KW-0274">FAD</keyword>
<reference evidence="8 9" key="1">
    <citation type="journal article" date="2021" name="Nat. Commun.">
        <title>Genetic determinants of endophytism in the Arabidopsis root mycobiome.</title>
        <authorList>
            <person name="Mesny F."/>
            <person name="Miyauchi S."/>
            <person name="Thiergart T."/>
            <person name="Pickel B."/>
            <person name="Atanasova L."/>
            <person name="Karlsson M."/>
            <person name="Huettel B."/>
            <person name="Barry K.W."/>
            <person name="Haridas S."/>
            <person name="Chen C."/>
            <person name="Bauer D."/>
            <person name="Andreopoulos W."/>
            <person name="Pangilinan J."/>
            <person name="LaButti K."/>
            <person name="Riley R."/>
            <person name="Lipzen A."/>
            <person name="Clum A."/>
            <person name="Drula E."/>
            <person name="Henrissat B."/>
            <person name="Kohler A."/>
            <person name="Grigoriev I.V."/>
            <person name="Martin F.M."/>
            <person name="Hacquard S."/>
        </authorList>
    </citation>
    <scope>NUCLEOTIDE SEQUENCE [LARGE SCALE GENOMIC DNA]</scope>
    <source>
        <strain evidence="8 9">MPI-CAGE-CH-0241</strain>
    </source>
</reference>
<organism evidence="8 9">
    <name type="scientific">Thelonectria olida</name>
    <dbReference type="NCBI Taxonomy" id="1576542"/>
    <lineage>
        <taxon>Eukaryota</taxon>
        <taxon>Fungi</taxon>
        <taxon>Dikarya</taxon>
        <taxon>Ascomycota</taxon>
        <taxon>Pezizomycotina</taxon>
        <taxon>Sordariomycetes</taxon>
        <taxon>Hypocreomycetidae</taxon>
        <taxon>Hypocreales</taxon>
        <taxon>Nectriaceae</taxon>
        <taxon>Thelonectria</taxon>
    </lineage>
</organism>
<comment type="caution">
    <text evidence="8">The sequence shown here is derived from an EMBL/GenBank/DDBJ whole genome shotgun (WGS) entry which is preliminary data.</text>
</comment>
<dbReference type="PANTHER" id="PTHR42973">
    <property type="entry name" value="BINDING OXIDOREDUCTASE, PUTATIVE (AFU_ORTHOLOGUE AFUA_1G17690)-RELATED"/>
    <property type="match status" value="1"/>
</dbReference>
<dbReference type="InterPro" id="IPR012951">
    <property type="entry name" value="BBE"/>
</dbReference>
<keyword evidence="9" id="KW-1185">Reference proteome</keyword>
<evidence type="ECO:0000256" key="6">
    <source>
        <dbReference type="SAM" id="SignalP"/>
    </source>
</evidence>
<evidence type="ECO:0000313" key="8">
    <source>
        <dbReference type="EMBL" id="KAH6873798.1"/>
    </source>
</evidence>
<dbReference type="Pfam" id="PF01565">
    <property type="entry name" value="FAD_binding_4"/>
    <property type="match status" value="1"/>
</dbReference>
<dbReference type="InterPro" id="IPR016166">
    <property type="entry name" value="FAD-bd_PCMH"/>
</dbReference>
<dbReference type="PANTHER" id="PTHR42973:SF39">
    <property type="entry name" value="FAD-BINDING PCMH-TYPE DOMAIN-CONTAINING PROTEIN"/>
    <property type="match status" value="1"/>
</dbReference>
<comment type="cofactor">
    <cofactor evidence="1">
        <name>FAD</name>
        <dbReference type="ChEBI" id="CHEBI:57692"/>
    </cofactor>
</comment>
<sequence>MLQSLTNIVLALAVQASLSVAVPTRRDAITSCLTTAKVPIDVKGTQDWTQDGTAYNLRLQYTPVAIAVPTTVAQISAAVACGEKHGIAVSAKSGGHSYTSLGFGGEDGHLMIELDRMYGVKLAADGTAKIQPGARLGHVATELWNQGKRAISHGTCPGVGIGGHALHGGYGMVSRKYGLTLDWIKGATVVLHNGTVVRCSATQRPNLFWAVRGAGSSFGIVAELEFNTFPAPAQVTYFDVYLPWNSQTAANGLKNVQDFGKTMPAEFTMQVFMSKNGYSLDGAYVGDEASLRKAIQPLLTKLGAQLGDARALAWLDLVAHFAGTGDINPTSAAYNAHDTFYASSMMTPALTLDQFKSFVDYISTTGASTSHNWWMQMDLHGGQYSAVSKPKTTDTAYVHRDKLLLFQLYDSVPQGQQYPSDGFPLMKGFRQSISKSLKDGQWGMYANYPDSQLSQADANSLYWGTNRPRLASIKTIYDSKNLFRSPQSVKGA</sequence>
<dbReference type="Gene3D" id="3.40.462.20">
    <property type="match status" value="1"/>
</dbReference>
<evidence type="ECO:0000256" key="5">
    <source>
        <dbReference type="ARBA" id="ARBA00023002"/>
    </source>
</evidence>
<dbReference type="InterPro" id="IPR050416">
    <property type="entry name" value="FAD-linked_Oxidoreductase"/>
</dbReference>
<dbReference type="InterPro" id="IPR036318">
    <property type="entry name" value="FAD-bd_PCMH-like_sf"/>
</dbReference>
<evidence type="ECO:0000256" key="4">
    <source>
        <dbReference type="ARBA" id="ARBA00022827"/>
    </source>
</evidence>
<evidence type="ECO:0000313" key="9">
    <source>
        <dbReference type="Proteomes" id="UP000777438"/>
    </source>
</evidence>
<evidence type="ECO:0000256" key="2">
    <source>
        <dbReference type="ARBA" id="ARBA00005466"/>
    </source>
</evidence>
<name>A0A9P9AFH4_9HYPO</name>
<comment type="similarity">
    <text evidence="2">Belongs to the oxygen-dependent FAD-linked oxidoreductase family.</text>
</comment>
<protein>
    <recommendedName>
        <fullName evidence="7">FAD-binding PCMH-type domain-containing protein</fullName>
    </recommendedName>
</protein>
<accession>A0A9P9AFH4</accession>
<dbReference type="PROSITE" id="PS51387">
    <property type="entry name" value="FAD_PCMH"/>
    <property type="match status" value="1"/>
</dbReference>
<dbReference type="EMBL" id="JAGPYM010000044">
    <property type="protein sequence ID" value="KAH6873798.1"/>
    <property type="molecule type" value="Genomic_DNA"/>
</dbReference>
<dbReference type="Pfam" id="PF08031">
    <property type="entry name" value="BBE"/>
    <property type="match status" value="1"/>
</dbReference>
<dbReference type="SUPFAM" id="SSF56176">
    <property type="entry name" value="FAD-binding/transporter-associated domain-like"/>
    <property type="match status" value="1"/>
</dbReference>
<dbReference type="InterPro" id="IPR016169">
    <property type="entry name" value="FAD-bd_PCMH_sub2"/>
</dbReference>
<dbReference type="InterPro" id="IPR006094">
    <property type="entry name" value="Oxid_FAD_bind_N"/>
</dbReference>